<comment type="caution">
    <text evidence="1">The sequence shown here is derived from an EMBL/GenBank/DDBJ whole genome shotgun (WGS) entry which is preliminary data.</text>
</comment>
<evidence type="ECO:0000313" key="2">
    <source>
        <dbReference type="Proteomes" id="UP001153678"/>
    </source>
</evidence>
<protein>
    <submittedName>
        <fullName evidence="1">5668_t:CDS:1</fullName>
    </submittedName>
</protein>
<gene>
    <name evidence="1" type="ORF">FWILDA_LOCUS17417</name>
</gene>
<dbReference type="Proteomes" id="UP001153678">
    <property type="component" value="Unassembled WGS sequence"/>
</dbReference>
<sequence length="131" mass="14963">MQGIQQITQEVNKKSKLNSIDNTKKVITAFLETLREKLNQGEAINFKGYFNLKRITTKPVGVKHCSKHEKALNDFKLANKGKGIMAFTKSEKFRNLVRDTKNCKECQNKKSALAKNAKLTNRISFKPSKDF</sequence>
<name>A0A9W4T8V4_9GLOM</name>
<proteinExistence type="predicted"/>
<dbReference type="OrthoDB" id="2442809at2759"/>
<accession>A0A9W4T8V4</accession>
<evidence type="ECO:0000313" key="1">
    <source>
        <dbReference type="EMBL" id="CAI2196117.1"/>
    </source>
</evidence>
<reference evidence="1" key="1">
    <citation type="submission" date="2022-08" db="EMBL/GenBank/DDBJ databases">
        <authorList>
            <person name="Kallberg Y."/>
            <person name="Tangrot J."/>
            <person name="Rosling A."/>
        </authorList>
    </citation>
    <scope>NUCLEOTIDE SEQUENCE</scope>
    <source>
        <strain evidence="1">Wild A</strain>
    </source>
</reference>
<dbReference type="AlphaFoldDB" id="A0A9W4T8V4"/>
<organism evidence="1 2">
    <name type="scientific">Funneliformis geosporum</name>
    <dbReference type="NCBI Taxonomy" id="1117311"/>
    <lineage>
        <taxon>Eukaryota</taxon>
        <taxon>Fungi</taxon>
        <taxon>Fungi incertae sedis</taxon>
        <taxon>Mucoromycota</taxon>
        <taxon>Glomeromycotina</taxon>
        <taxon>Glomeromycetes</taxon>
        <taxon>Glomerales</taxon>
        <taxon>Glomeraceae</taxon>
        <taxon>Funneliformis</taxon>
    </lineage>
</organism>
<keyword evidence="2" id="KW-1185">Reference proteome</keyword>
<dbReference type="EMBL" id="CAMKVN010013676">
    <property type="protein sequence ID" value="CAI2196117.1"/>
    <property type="molecule type" value="Genomic_DNA"/>
</dbReference>